<gene>
    <name evidence="1" type="ORF">UC8_55710</name>
</gene>
<reference evidence="1 2" key="1">
    <citation type="submission" date="2019-08" db="EMBL/GenBank/DDBJ databases">
        <title>Deep-cultivation of Planctomycetes and their phenomic and genomic characterization uncovers novel biology.</title>
        <authorList>
            <person name="Wiegand S."/>
            <person name="Jogler M."/>
            <person name="Boedeker C."/>
            <person name="Pinto D."/>
            <person name="Vollmers J."/>
            <person name="Rivas-Marin E."/>
            <person name="Kohn T."/>
            <person name="Peeters S.H."/>
            <person name="Heuer A."/>
            <person name="Rast P."/>
            <person name="Oberbeckmann S."/>
            <person name="Bunk B."/>
            <person name="Jeske O."/>
            <person name="Meyerdierks A."/>
            <person name="Storesund J.E."/>
            <person name="Kallscheuer N."/>
            <person name="Luecker S."/>
            <person name="Lage O.M."/>
            <person name="Pohl T."/>
            <person name="Merkel B.J."/>
            <person name="Hornburger P."/>
            <person name="Mueller R.-W."/>
            <person name="Bruemmer F."/>
            <person name="Labrenz M."/>
            <person name="Spormann A.M."/>
            <person name="Op den Camp H."/>
            <person name="Overmann J."/>
            <person name="Amann R."/>
            <person name="Jetten M.S.M."/>
            <person name="Mascher T."/>
            <person name="Medema M.H."/>
            <person name="Devos D.P."/>
            <person name="Kaster A.-K."/>
            <person name="Ovreas L."/>
            <person name="Rohde M."/>
            <person name="Galperin M.Y."/>
            <person name="Jogler C."/>
        </authorList>
    </citation>
    <scope>NUCLEOTIDE SEQUENCE [LARGE SCALE GENOMIC DNA]</scope>
    <source>
        <strain evidence="1 2">UC8</strain>
    </source>
</reference>
<dbReference type="Proteomes" id="UP000325286">
    <property type="component" value="Chromosome"/>
</dbReference>
<name>A0A5B9QZZ4_9BACT</name>
<dbReference type="AlphaFoldDB" id="A0A5B9QZZ4"/>
<protein>
    <submittedName>
        <fullName evidence="1">Uncharacterized protein</fullName>
    </submittedName>
</protein>
<dbReference type="RefSeq" id="WP_238388528.1">
    <property type="nucleotide sequence ID" value="NZ_CP042914.1"/>
</dbReference>
<accession>A0A5B9QZZ4</accession>
<sequence length="71" mass="7911">MVIQQVKLFKTIESELPEMEKTINRWIQKNKVKVLSITGNIASHGAASGGPMSSFSSSDILVVVMYEREVE</sequence>
<evidence type="ECO:0000313" key="1">
    <source>
        <dbReference type="EMBL" id="QEG43520.1"/>
    </source>
</evidence>
<evidence type="ECO:0000313" key="2">
    <source>
        <dbReference type="Proteomes" id="UP000325286"/>
    </source>
</evidence>
<dbReference type="EMBL" id="CP042914">
    <property type="protein sequence ID" value="QEG43520.1"/>
    <property type="molecule type" value="Genomic_DNA"/>
</dbReference>
<organism evidence="1 2">
    <name type="scientific">Roseimaritima ulvae</name>
    <dbReference type="NCBI Taxonomy" id="980254"/>
    <lineage>
        <taxon>Bacteria</taxon>
        <taxon>Pseudomonadati</taxon>
        <taxon>Planctomycetota</taxon>
        <taxon>Planctomycetia</taxon>
        <taxon>Pirellulales</taxon>
        <taxon>Pirellulaceae</taxon>
        <taxon>Roseimaritima</taxon>
    </lineage>
</organism>
<keyword evidence="2" id="KW-1185">Reference proteome</keyword>
<proteinExistence type="predicted"/>
<dbReference type="KEGG" id="rul:UC8_55710"/>